<gene>
    <name evidence="2" type="ORF">CLG96_07615</name>
</gene>
<dbReference type="CDD" id="cd00761">
    <property type="entry name" value="Glyco_tranf_GTA_type"/>
    <property type="match status" value="1"/>
</dbReference>
<keyword evidence="3" id="KW-1185">Reference proteome</keyword>
<dbReference type="InterPro" id="IPR001173">
    <property type="entry name" value="Glyco_trans_2-like"/>
</dbReference>
<dbReference type="AlphaFoldDB" id="A0A2T5FYX7"/>
<keyword evidence="2" id="KW-0808">Transferase</keyword>
<feature type="domain" description="Glycosyltransferase 2-like" evidence="1">
    <location>
        <begin position="5"/>
        <end position="172"/>
    </location>
</feature>
<dbReference type="PANTHER" id="PTHR43685:SF2">
    <property type="entry name" value="GLYCOSYLTRANSFERASE 2-LIKE DOMAIN-CONTAINING PROTEIN"/>
    <property type="match status" value="1"/>
</dbReference>
<evidence type="ECO:0000259" key="1">
    <source>
        <dbReference type="Pfam" id="PF00535"/>
    </source>
</evidence>
<dbReference type="InterPro" id="IPR029044">
    <property type="entry name" value="Nucleotide-diphossugar_trans"/>
</dbReference>
<evidence type="ECO:0000313" key="3">
    <source>
        <dbReference type="Proteomes" id="UP000244162"/>
    </source>
</evidence>
<sequence length="318" mass="35348">MVAISIVIPAYNAEESLERAVASAQAQTIQDFEIIIVDDASSDGTVALAQRLAAADRRIRVLRNEANSGPSITRNRGFAAASGEWIAILDSDDAYVPDRLERLMSLGRERNADIVADNLALYDWAAGKIVGDALSRPRPGEVRTVDTRHFLANCITGQSPFDYGQLKAMLRRDFVERHGLRYPDKLRHGEDFILYAEALLAGANFVLTGSSYYLFTQRVGSVSAESSRMSRTIANFDAMRAYTIALGNHPAVMRDPALAALLHRRAEAIVWHQSWVKVYPAVRARNLFGIMSAILRDWRVAPMLARAVYRRFVPAREA</sequence>
<dbReference type="Proteomes" id="UP000244162">
    <property type="component" value="Unassembled WGS sequence"/>
</dbReference>
<evidence type="ECO:0000313" key="2">
    <source>
        <dbReference type="EMBL" id="PTQ11788.1"/>
    </source>
</evidence>
<dbReference type="EMBL" id="NWBU01000006">
    <property type="protein sequence ID" value="PTQ11788.1"/>
    <property type="molecule type" value="Genomic_DNA"/>
</dbReference>
<dbReference type="RefSeq" id="WP_107967301.1">
    <property type="nucleotide sequence ID" value="NZ_NWBU01000006.1"/>
</dbReference>
<proteinExistence type="predicted"/>
<dbReference type="SUPFAM" id="SSF53448">
    <property type="entry name" value="Nucleotide-diphospho-sugar transferases"/>
    <property type="match status" value="1"/>
</dbReference>
<dbReference type="InterPro" id="IPR050834">
    <property type="entry name" value="Glycosyltransf_2"/>
</dbReference>
<accession>A0A2T5FYX7</accession>
<dbReference type="PANTHER" id="PTHR43685">
    <property type="entry name" value="GLYCOSYLTRANSFERASE"/>
    <property type="match status" value="1"/>
</dbReference>
<dbReference type="Gene3D" id="3.90.550.10">
    <property type="entry name" value="Spore Coat Polysaccharide Biosynthesis Protein SpsA, Chain A"/>
    <property type="match status" value="1"/>
</dbReference>
<comment type="caution">
    <text evidence="2">The sequence shown here is derived from an EMBL/GenBank/DDBJ whole genome shotgun (WGS) entry which is preliminary data.</text>
</comment>
<protein>
    <submittedName>
        <fullName evidence="2">Glycosyl transferase</fullName>
    </submittedName>
</protein>
<name>A0A2T5FYX7_9SPHN</name>
<dbReference type="OrthoDB" id="6383742at2"/>
<dbReference type="Pfam" id="PF00535">
    <property type="entry name" value="Glycos_transf_2"/>
    <property type="match status" value="1"/>
</dbReference>
<reference evidence="2 3" key="1">
    <citation type="submission" date="2017-09" db="EMBL/GenBank/DDBJ databases">
        <title>Sphingomonas panjinensis sp.nov., isolated from oil-contaminated soil.</title>
        <authorList>
            <person name="Wang L."/>
            <person name="Chen L."/>
        </authorList>
    </citation>
    <scope>NUCLEOTIDE SEQUENCE [LARGE SCALE GENOMIC DNA]</scope>
    <source>
        <strain evidence="2 3">FW-11</strain>
    </source>
</reference>
<organism evidence="2 3">
    <name type="scientific">Sphingomonas oleivorans</name>
    <dbReference type="NCBI Taxonomy" id="1735121"/>
    <lineage>
        <taxon>Bacteria</taxon>
        <taxon>Pseudomonadati</taxon>
        <taxon>Pseudomonadota</taxon>
        <taxon>Alphaproteobacteria</taxon>
        <taxon>Sphingomonadales</taxon>
        <taxon>Sphingomonadaceae</taxon>
        <taxon>Sphingomonas</taxon>
    </lineage>
</organism>
<dbReference type="GO" id="GO:0016740">
    <property type="term" value="F:transferase activity"/>
    <property type="evidence" value="ECO:0007669"/>
    <property type="project" value="UniProtKB-KW"/>
</dbReference>